<dbReference type="RefSeq" id="WP_092692586.1">
    <property type="nucleotide sequence ID" value="NZ_CBDDGO010000004.1"/>
</dbReference>
<feature type="transmembrane region" description="Helical" evidence="1">
    <location>
        <begin position="143"/>
        <end position="162"/>
    </location>
</feature>
<dbReference type="EMBL" id="FOGU01000005">
    <property type="protein sequence ID" value="SES04291.1"/>
    <property type="molecule type" value="Genomic_DNA"/>
</dbReference>
<protein>
    <submittedName>
        <fullName evidence="2">Uncharacterized protein</fullName>
    </submittedName>
</protein>
<feature type="transmembrane region" description="Helical" evidence="1">
    <location>
        <begin position="47"/>
        <end position="69"/>
    </location>
</feature>
<feature type="transmembrane region" description="Helical" evidence="1">
    <location>
        <begin position="12"/>
        <end position="35"/>
    </location>
</feature>
<evidence type="ECO:0000313" key="2">
    <source>
        <dbReference type="EMBL" id="SES04291.1"/>
    </source>
</evidence>
<keyword evidence="3" id="KW-1185">Reference proteome</keyword>
<keyword evidence="1" id="KW-0812">Transmembrane</keyword>
<evidence type="ECO:0000256" key="1">
    <source>
        <dbReference type="SAM" id="Phobius"/>
    </source>
</evidence>
<evidence type="ECO:0000313" key="3">
    <source>
        <dbReference type="Proteomes" id="UP000198885"/>
    </source>
</evidence>
<dbReference type="Proteomes" id="UP000198885">
    <property type="component" value="Unassembled WGS sequence"/>
</dbReference>
<feature type="transmembrane region" description="Helical" evidence="1">
    <location>
        <begin position="119"/>
        <end position="136"/>
    </location>
</feature>
<dbReference type="STRING" id="641238.SAMN04490244_10526"/>
<dbReference type="AlphaFoldDB" id="A0A1H9U4X3"/>
<accession>A0A1H9U4X3</accession>
<organism evidence="2 3">
    <name type="scientific">Tranquillimonas rosea</name>
    <dbReference type="NCBI Taxonomy" id="641238"/>
    <lineage>
        <taxon>Bacteria</taxon>
        <taxon>Pseudomonadati</taxon>
        <taxon>Pseudomonadota</taxon>
        <taxon>Alphaproteobacteria</taxon>
        <taxon>Rhodobacterales</taxon>
        <taxon>Roseobacteraceae</taxon>
        <taxon>Tranquillimonas</taxon>
    </lineage>
</organism>
<gene>
    <name evidence="2" type="ORF">SAMN04490244_10526</name>
</gene>
<feature type="transmembrane region" description="Helical" evidence="1">
    <location>
        <begin position="81"/>
        <end position="99"/>
    </location>
</feature>
<dbReference type="OrthoDB" id="7876542at2"/>
<sequence>MPPDVPRSGRSVAAQLVALICAALTAAVLIGGWGLHIDTLVRFRPEFHAMMPATAASFMCLSVALLAVSAGSPDIRTAARWSTILVALVALLSLLAPFAMKVLAQDVTVAFVTKDRMSVGTSFGLILAAICIYALLARRGERYEYAFLGAMFGMAATLSILFGHSFDPTSPLSVPGFAAMSVYSAIAFALLFLAVLLECRHQDELDD</sequence>
<proteinExistence type="predicted"/>
<reference evidence="2 3" key="1">
    <citation type="submission" date="2016-10" db="EMBL/GenBank/DDBJ databases">
        <authorList>
            <person name="de Groot N.N."/>
        </authorList>
    </citation>
    <scope>NUCLEOTIDE SEQUENCE [LARGE SCALE GENOMIC DNA]</scope>
    <source>
        <strain evidence="2 3">DSM 23042</strain>
    </source>
</reference>
<feature type="transmembrane region" description="Helical" evidence="1">
    <location>
        <begin position="174"/>
        <end position="197"/>
    </location>
</feature>
<keyword evidence="1" id="KW-1133">Transmembrane helix</keyword>
<name>A0A1H9U4X3_9RHOB</name>
<keyword evidence="1" id="KW-0472">Membrane</keyword>